<keyword evidence="3 10" id="KW-0479">Metal-binding</keyword>
<keyword evidence="4 10" id="KW-0699">rRNA-binding</keyword>
<feature type="domain" description="EngC GTPase" evidence="11">
    <location>
        <begin position="102"/>
        <end position="249"/>
    </location>
</feature>
<dbReference type="PANTHER" id="PTHR32120:SF10">
    <property type="entry name" value="SMALL RIBOSOMAL SUBUNIT BIOGENESIS GTPASE RSGA"/>
    <property type="match status" value="1"/>
</dbReference>
<dbReference type="InterPro" id="IPR030378">
    <property type="entry name" value="G_CP_dom"/>
</dbReference>
<dbReference type="RefSeq" id="WP_284206772.1">
    <property type="nucleotide sequence ID" value="NZ_BSSU01000004.1"/>
</dbReference>
<evidence type="ECO:0000256" key="8">
    <source>
        <dbReference type="ARBA" id="ARBA00022884"/>
    </source>
</evidence>
<keyword evidence="2 10" id="KW-0690">Ribosome biogenesis</keyword>
<dbReference type="Proteomes" id="UP001157133">
    <property type="component" value="Unassembled WGS sequence"/>
</dbReference>
<keyword evidence="6 10" id="KW-0378">Hydrolase</keyword>
<name>A0ABQ6H3P6_9GAMM</name>
<keyword evidence="9 10" id="KW-0342">GTP-binding</keyword>
<comment type="caution">
    <text evidence="13">The sequence shown here is derived from an EMBL/GenBank/DDBJ whole genome shotgun (WGS) entry which is preliminary data.</text>
</comment>
<keyword evidence="7 10" id="KW-0862">Zinc</keyword>
<feature type="binding site" evidence="10">
    <location>
        <position position="287"/>
    </location>
    <ligand>
        <name>Zn(2+)</name>
        <dbReference type="ChEBI" id="CHEBI:29105"/>
    </ligand>
</feature>
<dbReference type="Gene3D" id="3.40.50.300">
    <property type="entry name" value="P-loop containing nucleotide triphosphate hydrolases"/>
    <property type="match status" value="1"/>
</dbReference>
<reference evidence="13 14" key="1">
    <citation type="submission" date="2023-03" db="EMBL/GenBank/DDBJ databases">
        <title>Draft genome sequence of Thalassotalea eurytherma JCM 18482T.</title>
        <authorList>
            <person name="Sawabe T."/>
        </authorList>
    </citation>
    <scope>NUCLEOTIDE SEQUENCE [LARGE SCALE GENOMIC DNA]</scope>
    <source>
        <strain evidence="13 14">JCM 18482</strain>
    </source>
</reference>
<evidence type="ECO:0000256" key="2">
    <source>
        <dbReference type="ARBA" id="ARBA00022517"/>
    </source>
</evidence>
<dbReference type="EC" id="3.6.1.-" evidence="10"/>
<dbReference type="Gene3D" id="1.10.40.50">
    <property type="entry name" value="Probable gtpase engc, domain 3"/>
    <property type="match status" value="1"/>
</dbReference>
<dbReference type="Pfam" id="PF03193">
    <property type="entry name" value="RsgA_GTPase"/>
    <property type="match status" value="1"/>
</dbReference>
<evidence type="ECO:0000256" key="3">
    <source>
        <dbReference type="ARBA" id="ARBA00022723"/>
    </source>
</evidence>
<dbReference type="PANTHER" id="PTHR32120">
    <property type="entry name" value="SMALL RIBOSOMAL SUBUNIT BIOGENESIS GTPASE RSGA"/>
    <property type="match status" value="1"/>
</dbReference>
<evidence type="ECO:0000256" key="9">
    <source>
        <dbReference type="ARBA" id="ARBA00023134"/>
    </source>
</evidence>
<evidence type="ECO:0000256" key="10">
    <source>
        <dbReference type="HAMAP-Rule" id="MF_01820"/>
    </source>
</evidence>
<keyword evidence="8 10" id="KW-0694">RNA-binding</keyword>
<keyword evidence="1 10" id="KW-0963">Cytoplasm</keyword>
<evidence type="ECO:0000256" key="1">
    <source>
        <dbReference type="ARBA" id="ARBA00022490"/>
    </source>
</evidence>
<dbReference type="PROSITE" id="PS50936">
    <property type="entry name" value="ENGC_GTPASE"/>
    <property type="match status" value="1"/>
</dbReference>
<evidence type="ECO:0000313" key="13">
    <source>
        <dbReference type="EMBL" id="GLX81437.1"/>
    </source>
</evidence>
<feature type="binding site" evidence="10">
    <location>
        <begin position="141"/>
        <end position="144"/>
    </location>
    <ligand>
        <name>GTP</name>
        <dbReference type="ChEBI" id="CHEBI:37565"/>
    </ligand>
</feature>
<keyword evidence="5 10" id="KW-0547">Nucleotide-binding</keyword>
<dbReference type="HAMAP" id="MF_01820">
    <property type="entry name" value="GTPase_RsgA"/>
    <property type="match status" value="1"/>
</dbReference>
<dbReference type="PROSITE" id="PS51721">
    <property type="entry name" value="G_CP"/>
    <property type="match status" value="1"/>
</dbReference>
<feature type="binding site" evidence="10">
    <location>
        <position position="274"/>
    </location>
    <ligand>
        <name>Zn(2+)</name>
        <dbReference type="ChEBI" id="CHEBI:29105"/>
    </ligand>
</feature>
<feature type="binding site" evidence="10">
    <location>
        <begin position="193"/>
        <end position="201"/>
    </location>
    <ligand>
        <name>GTP</name>
        <dbReference type="ChEBI" id="CHEBI:37565"/>
    </ligand>
</feature>
<gene>
    <name evidence="13" type="primary">rsgA_1</name>
    <name evidence="10" type="synonym">rsgA</name>
    <name evidence="13" type="ORF">theurythT_08890</name>
</gene>
<proteinExistence type="inferred from homology"/>
<evidence type="ECO:0000256" key="4">
    <source>
        <dbReference type="ARBA" id="ARBA00022730"/>
    </source>
</evidence>
<comment type="function">
    <text evidence="10">One of several proteins that assist in the late maturation steps of the functional core of the 30S ribosomal subunit. Helps release RbfA from mature subunits. May play a role in the assembly of ribosomal proteins into the subunit. Circularly permuted GTPase that catalyzes slow GTP hydrolysis, GTPase activity is stimulated by the 30S ribosomal subunit.</text>
</comment>
<comment type="cofactor">
    <cofactor evidence="10">
        <name>Zn(2+)</name>
        <dbReference type="ChEBI" id="CHEBI:29105"/>
    </cofactor>
    <text evidence="10">Binds 1 zinc ion per subunit.</text>
</comment>
<organism evidence="13 14">
    <name type="scientific">Thalassotalea eurytherma</name>
    <dbReference type="NCBI Taxonomy" id="1144278"/>
    <lineage>
        <taxon>Bacteria</taxon>
        <taxon>Pseudomonadati</taxon>
        <taxon>Pseudomonadota</taxon>
        <taxon>Gammaproteobacteria</taxon>
        <taxon>Alteromonadales</taxon>
        <taxon>Colwelliaceae</taxon>
        <taxon>Thalassotalea</taxon>
    </lineage>
</organism>
<protein>
    <recommendedName>
        <fullName evidence="10">Small ribosomal subunit biogenesis GTPase RsgA</fullName>
        <ecNumber evidence="10">3.6.1.-</ecNumber>
    </recommendedName>
</protein>
<dbReference type="EMBL" id="BSSU01000004">
    <property type="protein sequence ID" value="GLX81437.1"/>
    <property type="molecule type" value="Genomic_DNA"/>
</dbReference>
<feature type="binding site" evidence="10">
    <location>
        <position position="281"/>
    </location>
    <ligand>
        <name>Zn(2+)</name>
        <dbReference type="ChEBI" id="CHEBI:29105"/>
    </ligand>
</feature>
<evidence type="ECO:0000259" key="12">
    <source>
        <dbReference type="PROSITE" id="PS51721"/>
    </source>
</evidence>
<sequence length="348" mass="38668">MSDITLSQHQLGWKPYFQQQLTIDELTDYAVARVIEQHRSHLIVMSDLGYQQISYTPNVERICVGDWLLIDENSRVVRVLERQSLFERKAPGTKVDTQLIAANIDTVMIVCSLNHDFKLSRIERYMVIANEAEVEPVIVLTKADLCEDVTQYQTQVQALDPLLMVIVVNATDPQSVQQLAPFCQTGKTVAFMGSSGVGKSTLVNSLLGSQAMATGAIREDDSKGKHTTTHRAIKLLPQGGILMDTPGMRELQLSSSEHGVNETFNEISTLASQCRFNNCSHQSEPGCAVLAAIDSGELSQRRMDSYKKLMREQAFNSATLAEKRSKDKALGKMINTTQLASRRFKKGS</sequence>
<evidence type="ECO:0000256" key="5">
    <source>
        <dbReference type="ARBA" id="ARBA00022741"/>
    </source>
</evidence>
<dbReference type="NCBIfam" id="TIGR00157">
    <property type="entry name" value="ribosome small subunit-dependent GTPase A"/>
    <property type="match status" value="1"/>
</dbReference>
<dbReference type="InterPro" id="IPR004881">
    <property type="entry name" value="Ribosome_biogen_GTPase_RsgA"/>
</dbReference>
<feature type="domain" description="CP-type G" evidence="12">
    <location>
        <begin position="93"/>
        <end position="251"/>
    </location>
</feature>
<dbReference type="InterPro" id="IPR027417">
    <property type="entry name" value="P-loop_NTPase"/>
</dbReference>
<comment type="similarity">
    <text evidence="10">Belongs to the TRAFAC class YlqF/YawG GTPase family. RsgA subfamily.</text>
</comment>
<accession>A0ABQ6H3P6</accession>
<evidence type="ECO:0000256" key="7">
    <source>
        <dbReference type="ARBA" id="ARBA00022833"/>
    </source>
</evidence>
<dbReference type="CDD" id="cd01854">
    <property type="entry name" value="YjeQ_EngC"/>
    <property type="match status" value="1"/>
</dbReference>
<evidence type="ECO:0000313" key="14">
    <source>
        <dbReference type="Proteomes" id="UP001157133"/>
    </source>
</evidence>
<dbReference type="SUPFAM" id="SSF52540">
    <property type="entry name" value="P-loop containing nucleoside triphosphate hydrolases"/>
    <property type="match status" value="1"/>
</dbReference>
<evidence type="ECO:0000259" key="11">
    <source>
        <dbReference type="PROSITE" id="PS50936"/>
    </source>
</evidence>
<dbReference type="InterPro" id="IPR010914">
    <property type="entry name" value="RsgA_GTPase_dom"/>
</dbReference>
<evidence type="ECO:0000256" key="6">
    <source>
        <dbReference type="ARBA" id="ARBA00022801"/>
    </source>
</evidence>
<keyword evidence="14" id="KW-1185">Reference proteome</keyword>
<comment type="subunit">
    <text evidence="10">Monomer. Associates with 30S ribosomal subunit, binds 16S rRNA.</text>
</comment>
<feature type="binding site" evidence="10">
    <location>
        <position position="279"/>
    </location>
    <ligand>
        <name>Zn(2+)</name>
        <dbReference type="ChEBI" id="CHEBI:29105"/>
    </ligand>
</feature>
<comment type="subcellular location">
    <subcellularLocation>
        <location evidence="10">Cytoplasm</location>
    </subcellularLocation>
</comment>